<dbReference type="eggNOG" id="COG0840">
    <property type="taxonomic scope" value="Bacteria"/>
</dbReference>
<dbReference type="Gene3D" id="1.10.287.950">
    <property type="entry name" value="Methyl-accepting chemotaxis protein"/>
    <property type="match status" value="1"/>
</dbReference>
<dbReference type="InterPro" id="IPR024478">
    <property type="entry name" value="HlyB_4HB_MCP"/>
</dbReference>
<protein>
    <submittedName>
        <fullName evidence="7">Chemoreceptor</fullName>
    </submittedName>
</protein>
<dbReference type="GO" id="GO:0016020">
    <property type="term" value="C:membrane"/>
    <property type="evidence" value="ECO:0007669"/>
    <property type="project" value="InterPro"/>
</dbReference>
<feature type="domain" description="HAMP" evidence="6">
    <location>
        <begin position="211"/>
        <end position="264"/>
    </location>
</feature>
<dbReference type="PANTHER" id="PTHR32089">
    <property type="entry name" value="METHYL-ACCEPTING CHEMOTAXIS PROTEIN MCPB"/>
    <property type="match status" value="1"/>
</dbReference>
<dbReference type="AlphaFoldDB" id="V6EXM3"/>
<dbReference type="Gene3D" id="6.10.340.10">
    <property type="match status" value="1"/>
</dbReference>
<evidence type="ECO:0000256" key="2">
    <source>
        <dbReference type="ARBA" id="ARBA00029447"/>
    </source>
</evidence>
<comment type="similarity">
    <text evidence="2">Belongs to the methyl-accepting chemotaxis (MCP) protein family.</text>
</comment>
<reference evidence="7 8" key="1">
    <citation type="journal article" date="2014" name="Genome Announc.">
        <title>Complete genome sequence of Magnetospirillum gryphiswaldense MSR-1.</title>
        <authorList>
            <person name="Wang X."/>
            <person name="Wang Q."/>
            <person name="Zhang W."/>
            <person name="Wang Y."/>
            <person name="Li L."/>
            <person name="Wen T."/>
            <person name="Zhang T."/>
            <person name="Zhang Y."/>
            <person name="Xu J."/>
            <person name="Hu J."/>
            <person name="Li S."/>
            <person name="Liu L."/>
            <person name="Liu J."/>
            <person name="Jiang W."/>
            <person name="Tian J."/>
            <person name="Li Y."/>
            <person name="Schuler D."/>
            <person name="Wang L."/>
            <person name="Li J."/>
        </authorList>
    </citation>
    <scope>NUCLEOTIDE SEQUENCE [LARGE SCALE GENOMIC DNA]</scope>
    <source>
        <strain evidence="8">DSM 6361 / JCM 21280 / NBRC 15271 / MSR-1</strain>
    </source>
</reference>
<dbReference type="PROSITE" id="PS50111">
    <property type="entry name" value="CHEMOTAXIS_TRANSDUC_2"/>
    <property type="match status" value="1"/>
</dbReference>
<gene>
    <name evidence="7" type="ordered locus">MGMSRv2__0734</name>
</gene>
<dbReference type="GO" id="GO:0007165">
    <property type="term" value="P:signal transduction"/>
    <property type="evidence" value="ECO:0007669"/>
    <property type="project" value="UniProtKB-KW"/>
</dbReference>
<dbReference type="EMBL" id="HG794546">
    <property type="protein sequence ID" value="CDK97949.1"/>
    <property type="molecule type" value="Genomic_DNA"/>
</dbReference>
<dbReference type="InterPro" id="IPR004090">
    <property type="entry name" value="Chemotax_Me-accpt_rcpt"/>
</dbReference>
<dbReference type="PROSITE" id="PS50885">
    <property type="entry name" value="HAMP"/>
    <property type="match status" value="1"/>
</dbReference>
<dbReference type="KEGG" id="mgy:MGMSRv2__0734"/>
<dbReference type="GO" id="GO:0006935">
    <property type="term" value="P:chemotaxis"/>
    <property type="evidence" value="ECO:0007669"/>
    <property type="project" value="InterPro"/>
</dbReference>
<evidence type="ECO:0000259" key="5">
    <source>
        <dbReference type="PROSITE" id="PS50111"/>
    </source>
</evidence>
<feature type="transmembrane region" description="Helical" evidence="4">
    <location>
        <begin position="189"/>
        <end position="209"/>
    </location>
</feature>
<accession>V6EXM3</accession>
<keyword evidence="8" id="KW-1185">Reference proteome</keyword>
<dbReference type="HOGENOM" id="CLU_000445_107_27_5"/>
<dbReference type="SMART" id="SM00283">
    <property type="entry name" value="MA"/>
    <property type="match status" value="1"/>
</dbReference>
<dbReference type="SUPFAM" id="SSF58104">
    <property type="entry name" value="Methyl-accepting chemotaxis protein (MCP) signaling domain"/>
    <property type="match status" value="1"/>
</dbReference>
<keyword evidence="4" id="KW-0812">Transmembrane</keyword>
<organism evidence="7 8">
    <name type="scientific">Magnetospirillum gryphiswaldense (strain DSM 6361 / JCM 21280 / NBRC 15271 / MSR-1)</name>
    <dbReference type="NCBI Taxonomy" id="431944"/>
    <lineage>
        <taxon>Bacteria</taxon>
        <taxon>Pseudomonadati</taxon>
        <taxon>Pseudomonadota</taxon>
        <taxon>Alphaproteobacteria</taxon>
        <taxon>Rhodospirillales</taxon>
        <taxon>Rhodospirillaceae</taxon>
        <taxon>Magnetospirillum</taxon>
    </lineage>
</organism>
<dbReference type="PRINTS" id="PR00260">
    <property type="entry name" value="CHEMTRNSDUCR"/>
</dbReference>
<dbReference type="STRING" id="1430440.MGMSRv2__0734"/>
<evidence type="ECO:0000256" key="1">
    <source>
        <dbReference type="ARBA" id="ARBA00023224"/>
    </source>
</evidence>
<keyword evidence="4" id="KW-1133">Transmembrane helix</keyword>
<dbReference type="Pfam" id="PF12729">
    <property type="entry name" value="4HB_MCP_1"/>
    <property type="match status" value="1"/>
</dbReference>
<dbReference type="GO" id="GO:0004888">
    <property type="term" value="F:transmembrane signaling receptor activity"/>
    <property type="evidence" value="ECO:0007669"/>
    <property type="project" value="InterPro"/>
</dbReference>
<sequence>MLHRIKFSHRLLILLASAIILLAIVGLTAMLGGRQLAQGAEAVHAQRVVAMGQLARILDHVHHVRGHVVQIVQSESRLTLDRLSTDISASSKTMDELWAQYRQLPHDAEETRLGEQFQTELKQWRQAYGQTLAMLAQGDAFGARENLGEADAQTYEAAAESLRKLTDMQIGLARVQFDGAMHAWNRASLTAGLVIAAGLAALALVTLIIGRSITTPIAAAIATMRTLARGDTSVAVTGTDRVDEIGDIARAVATFKDNAIERESLRTQQAEQASAASAERRQARIRMAEEFDDGVRDVLNAVADGATSLEQAARSLSQVSSQAQQDAQGVDRAARDASGNTARVAAATEELSASIAAIAEQVAESNRIAALAAAEAASSNAIIADLSGATARIGQIVTLIETIARQTNLLALNATIEAARAGEAGKGFAVVAHEVKNLATQTAQATAEISSHIEAVQAETDRAVQSIGHVSGIVARLNTISETVAQSVRQQEAATDEIARNVDQAAQGTMAVSQGVGHLAQAADQAGTASAQVLDTAAGLAHGANRLQQAVDHFVAQMRNPDLLDRARAA</sequence>
<evidence type="ECO:0000313" key="7">
    <source>
        <dbReference type="EMBL" id="CDK97949.1"/>
    </source>
</evidence>
<dbReference type="PANTHER" id="PTHR32089:SF112">
    <property type="entry name" value="LYSOZYME-LIKE PROTEIN-RELATED"/>
    <property type="match status" value="1"/>
</dbReference>
<dbReference type="InterPro" id="IPR004089">
    <property type="entry name" value="MCPsignal_dom"/>
</dbReference>
<dbReference type="Pfam" id="PF00672">
    <property type="entry name" value="HAMP"/>
    <property type="match status" value="1"/>
</dbReference>
<dbReference type="SMART" id="SM00304">
    <property type="entry name" value="HAMP"/>
    <property type="match status" value="1"/>
</dbReference>
<evidence type="ECO:0000259" key="6">
    <source>
        <dbReference type="PROSITE" id="PS50885"/>
    </source>
</evidence>
<dbReference type="Pfam" id="PF00015">
    <property type="entry name" value="MCPsignal"/>
    <property type="match status" value="1"/>
</dbReference>
<name>V6EXM3_MAGGM</name>
<dbReference type="Proteomes" id="UP000018922">
    <property type="component" value="Chromosome I"/>
</dbReference>
<evidence type="ECO:0000256" key="4">
    <source>
        <dbReference type="SAM" id="Phobius"/>
    </source>
</evidence>
<evidence type="ECO:0000313" key="8">
    <source>
        <dbReference type="Proteomes" id="UP000018922"/>
    </source>
</evidence>
<proteinExistence type="inferred from homology"/>
<dbReference type="InterPro" id="IPR003660">
    <property type="entry name" value="HAMP_dom"/>
</dbReference>
<keyword evidence="1 3" id="KW-0807">Transducer</keyword>
<feature type="domain" description="Methyl-accepting transducer" evidence="5">
    <location>
        <begin position="287"/>
        <end position="541"/>
    </location>
</feature>
<evidence type="ECO:0000256" key="3">
    <source>
        <dbReference type="PROSITE-ProRule" id="PRU00284"/>
    </source>
</evidence>
<keyword evidence="4" id="KW-0472">Membrane</keyword>